<dbReference type="PANTHER" id="PTHR11239">
    <property type="entry name" value="DNA-DIRECTED RNA POLYMERASE"/>
    <property type="match status" value="1"/>
</dbReference>
<evidence type="ECO:0000256" key="6">
    <source>
        <dbReference type="ARBA" id="ARBA00023163"/>
    </source>
</evidence>
<keyword evidence="5 11" id="KW-0862">Zinc</keyword>
<evidence type="ECO:0000256" key="12">
    <source>
        <dbReference type="PIRSR" id="PIRSR005586-2"/>
    </source>
</evidence>
<keyword evidence="7 10" id="KW-0539">Nucleus</keyword>
<keyword evidence="4 12" id="KW-0863">Zinc-finger</keyword>
<dbReference type="EMBL" id="GGYP01005078">
    <property type="protein sequence ID" value="MDE49849.1"/>
    <property type="molecule type" value="Transcribed_RNA"/>
</dbReference>
<comment type="similarity">
    <text evidence="10 13">Belongs to the archaeal rpoM/eukaryotic RPA12/RPB9/RPC11 RNA polymerase family.</text>
</comment>
<feature type="binding site" evidence="11">
    <location>
        <position position="65"/>
    </location>
    <ligand>
        <name>Zn(2+)</name>
        <dbReference type="ChEBI" id="CHEBI:29105"/>
        <label>2</label>
    </ligand>
</feature>
<protein>
    <recommendedName>
        <fullName evidence="10">DNA-directed RNA polymerase subunit</fullName>
    </recommendedName>
</protein>
<dbReference type="SUPFAM" id="SSF57783">
    <property type="entry name" value="Zinc beta-ribbon"/>
    <property type="match status" value="1"/>
</dbReference>
<evidence type="ECO:0000256" key="11">
    <source>
        <dbReference type="PIRSR" id="PIRSR005586-1"/>
    </source>
</evidence>
<feature type="zinc finger region" description="C4-type" evidence="12">
    <location>
        <begin position="5"/>
        <end position="24"/>
    </location>
</feature>
<feature type="binding site" evidence="11">
    <location>
        <position position="68"/>
    </location>
    <ligand>
        <name>Zn(2+)</name>
        <dbReference type="ChEBI" id="CHEBI:29105"/>
        <label>2</label>
    </ligand>
</feature>
<dbReference type="PIRSF" id="PIRSF005586">
    <property type="entry name" value="RNApol_RpoM"/>
    <property type="match status" value="1"/>
</dbReference>
<dbReference type="Gene3D" id="2.20.25.10">
    <property type="match status" value="1"/>
</dbReference>
<feature type="binding site" evidence="11">
    <location>
        <position position="96"/>
    </location>
    <ligand>
        <name>Zn(2+)</name>
        <dbReference type="ChEBI" id="CHEBI:29105"/>
        <label>2</label>
    </ligand>
</feature>
<evidence type="ECO:0000256" key="8">
    <source>
        <dbReference type="ARBA" id="ARBA00044007"/>
    </source>
</evidence>
<dbReference type="GO" id="GO:0003676">
    <property type="term" value="F:nucleic acid binding"/>
    <property type="evidence" value="ECO:0007669"/>
    <property type="project" value="InterPro"/>
</dbReference>
<comment type="function">
    <text evidence="9">Core component of RNA polymerase III (Pol III) which synthesizes small non-coding RNAs using the four ribonucleoside triphosphates as substrates. Can mediate Pol I proofreading of the nascent RNA transcript. Anchors into the Pol III active site to constantly monitor transcription fidelity, cleaves mis-incorporated 5'-ribonucleotides and restarts the transcription process. Once Pol III reaches the poly(dT) termination signal, can induce Pol III clamp opening and transcription termination. Pol III plays an important role in sensing and limiting infection by intracellular bacteria and DNA viruses. Acts as a nuclear and cytosolic DNA sensor involved in innate immune response. Can sense non-self dsDNA that serves as template for transcription into dsRNA. The non-self RNA polymerase III transcripts, such as Epstein-Barr virus-encoded RNAs (EBERs) induce type I interferon and NF-kappa-B through the RIG-I pathway.</text>
</comment>
<dbReference type="PROSITE" id="PS51133">
    <property type="entry name" value="ZF_TFIIS_2"/>
    <property type="match status" value="1"/>
</dbReference>
<dbReference type="GO" id="GO:0003899">
    <property type="term" value="F:DNA-directed RNA polymerase activity"/>
    <property type="evidence" value="ECO:0007669"/>
    <property type="project" value="InterPro"/>
</dbReference>
<evidence type="ECO:0000313" key="15">
    <source>
        <dbReference type="EMBL" id="MDE49849.1"/>
    </source>
</evidence>
<keyword evidence="2 10" id="KW-0240">DNA-directed RNA polymerase</keyword>
<dbReference type="InterPro" id="IPR012164">
    <property type="entry name" value="Rpa12/Rpb9/Rpc10/TFS"/>
</dbReference>
<dbReference type="PANTHER" id="PTHR11239:SF12">
    <property type="entry name" value="DNA-DIRECTED RNA POLYMERASE III SUBUNIT RPC10"/>
    <property type="match status" value="1"/>
</dbReference>
<evidence type="ECO:0000256" key="13">
    <source>
        <dbReference type="RuleBase" id="RU003474"/>
    </source>
</evidence>
<feature type="binding site" evidence="11">
    <location>
        <position position="93"/>
    </location>
    <ligand>
        <name>Zn(2+)</name>
        <dbReference type="ChEBI" id="CHEBI:29105"/>
        <label>2</label>
    </ligand>
</feature>
<proteinExistence type="inferred from homology"/>
<dbReference type="PROSITE" id="PS00466">
    <property type="entry name" value="ZF_TFIIS_1"/>
    <property type="match status" value="1"/>
</dbReference>
<evidence type="ECO:0000256" key="5">
    <source>
        <dbReference type="ARBA" id="ARBA00022833"/>
    </source>
</evidence>
<feature type="binding site" evidence="11">
    <location>
        <position position="8"/>
    </location>
    <ligand>
        <name>Zn(2+)</name>
        <dbReference type="ChEBI" id="CHEBI:29105"/>
        <label>1</label>
    </ligand>
</feature>
<evidence type="ECO:0000256" key="4">
    <source>
        <dbReference type="ARBA" id="ARBA00022771"/>
    </source>
</evidence>
<dbReference type="InterPro" id="IPR034014">
    <property type="entry name" value="Zn_ribbon_RPC11_C"/>
</dbReference>
<feature type="binding site" evidence="11">
    <location>
        <position position="21"/>
    </location>
    <ligand>
        <name>Zn(2+)</name>
        <dbReference type="ChEBI" id="CHEBI:29105"/>
        <label>1</label>
    </ligand>
</feature>
<feature type="binding site" evidence="11">
    <location>
        <position position="24"/>
    </location>
    <ligand>
        <name>Zn(2+)</name>
        <dbReference type="ChEBI" id="CHEBI:29105"/>
        <label>1</label>
    </ligand>
</feature>
<sequence length="103" mass="11719">MLNFCIKCGNRTNVSDGAFVCPACNHSETIRGTVKSTKYSRLKEVDDVLNDANTWKNVDCTEVKCPKCEHGQAYFMQVQIRSADEPSTTFYRCVSCTHNWKEN</sequence>
<evidence type="ECO:0000256" key="7">
    <source>
        <dbReference type="ARBA" id="ARBA00023242"/>
    </source>
</evidence>
<dbReference type="GO" id="GO:0008270">
    <property type="term" value="F:zinc ion binding"/>
    <property type="evidence" value="ECO:0007669"/>
    <property type="project" value="UniProtKB-KW"/>
</dbReference>
<keyword evidence="3 11" id="KW-0479">Metal-binding</keyword>
<evidence type="ECO:0000256" key="9">
    <source>
        <dbReference type="ARBA" id="ARBA00054653"/>
    </source>
</evidence>
<evidence type="ECO:0000256" key="10">
    <source>
        <dbReference type="PIRNR" id="PIRNR005586"/>
    </source>
</evidence>
<accession>A0A6G1SHL0</accession>
<gene>
    <name evidence="15" type="primary">Polr3k</name>
    <name evidence="15" type="ORF">g.20088</name>
</gene>
<dbReference type="SMART" id="SM00661">
    <property type="entry name" value="RPOL9"/>
    <property type="match status" value="1"/>
</dbReference>
<organism evidence="15">
    <name type="scientific">Aceria tosichella</name>
    <name type="common">wheat curl mite</name>
    <dbReference type="NCBI Taxonomy" id="561515"/>
    <lineage>
        <taxon>Eukaryota</taxon>
        <taxon>Metazoa</taxon>
        <taxon>Ecdysozoa</taxon>
        <taxon>Arthropoda</taxon>
        <taxon>Chelicerata</taxon>
        <taxon>Arachnida</taxon>
        <taxon>Acari</taxon>
        <taxon>Acariformes</taxon>
        <taxon>Trombidiformes</taxon>
        <taxon>Prostigmata</taxon>
        <taxon>Eupodina</taxon>
        <taxon>Eriophyoidea</taxon>
        <taxon>Eriophyidae</taxon>
        <taxon>Eriophyinae</taxon>
        <taxon>Aceriini</taxon>
        <taxon>Aceria</taxon>
    </lineage>
</organism>
<keyword evidence="6 10" id="KW-0804">Transcription</keyword>
<comment type="function">
    <text evidence="10">DNA-dependent RNA polymerase catalyzes the transcription of DNA into RNA using the four ribonucleoside triphosphates as substrates.</text>
</comment>
<reference evidence="15" key="1">
    <citation type="submission" date="2018-10" db="EMBL/GenBank/DDBJ databases">
        <title>Transcriptome assembly of Aceria tosichella (Wheat curl mite) Type 2.</title>
        <authorList>
            <person name="Scully E.D."/>
            <person name="Geib S.M."/>
            <person name="Palmer N.A."/>
            <person name="Gupta A.K."/>
            <person name="Sarath G."/>
            <person name="Tatineni S."/>
        </authorList>
    </citation>
    <scope>NUCLEOTIDE SEQUENCE</scope>
    <source>
        <strain evidence="15">LincolnNE</strain>
    </source>
</reference>
<dbReference type="AlphaFoldDB" id="A0A6G1SHL0"/>
<dbReference type="GO" id="GO:0005666">
    <property type="term" value="C:RNA polymerase III complex"/>
    <property type="evidence" value="ECO:0007669"/>
    <property type="project" value="TreeGrafter"/>
</dbReference>
<dbReference type="Pfam" id="PF01096">
    <property type="entry name" value="Zn_ribbon_TFIIS"/>
    <property type="match status" value="1"/>
</dbReference>
<dbReference type="SMART" id="SM00440">
    <property type="entry name" value="ZnF_C2C2"/>
    <property type="match status" value="1"/>
</dbReference>
<evidence type="ECO:0000256" key="1">
    <source>
        <dbReference type="ARBA" id="ARBA00004123"/>
    </source>
</evidence>
<dbReference type="GO" id="GO:0006386">
    <property type="term" value="P:termination of RNA polymerase III transcription"/>
    <property type="evidence" value="ECO:0007669"/>
    <property type="project" value="TreeGrafter"/>
</dbReference>
<dbReference type="FunFam" id="2.20.25.10:FF:000005">
    <property type="entry name" value="DNA-directed RNA polymerase subunit"/>
    <property type="match status" value="1"/>
</dbReference>
<dbReference type="CDD" id="cd10509">
    <property type="entry name" value="Zn-ribbon_RPC11"/>
    <property type="match status" value="1"/>
</dbReference>
<dbReference type="InterPro" id="IPR001529">
    <property type="entry name" value="Zn_ribbon_RPB9"/>
</dbReference>
<comment type="subunit">
    <text evidence="8">Component of the RNA polymerase III complex consisting of 17 subunits: a ten-subunit horseshoe-shaped catalytic core composed of POLR3A/RPC1, POLR3B/RPC2, POLR1C/RPAC1, POLR1D/RPAC2, POLR3K/RPC10, POLR2E/RPABC1, POLR2F/RPABC2, POLR2H/RPABC3, POLR2K/RPABC4 and POLR2L/RPABC5; a mobile stalk composed of two subunits POLR3H/RPC8 and CRCP/RPC9, protruding from the core and functioning primarily in transcription initiation; and additional subunits homologous to general transcription factors of the RNA polymerase II machinery, POLR3C/RPC3-POLR3F/RPC6-POLR3G/RPC7 heterotrimer required for transcription initiation and POLR3D/RPC4-POLR3E/RPC5 heterodimer involved in both transcription initiation and termination.</text>
</comment>
<evidence type="ECO:0000256" key="2">
    <source>
        <dbReference type="ARBA" id="ARBA00022478"/>
    </source>
</evidence>
<comment type="subcellular location">
    <subcellularLocation>
        <location evidence="1 10">Nucleus</location>
    </subcellularLocation>
</comment>
<feature type="domain" description="TFIIS-type" evidence="14">
    <location>
        <begin position="61"/>
        <end position="101"/>
    </location>
</feature>
<evidence type="ECO:0000259" key="14">
    <source>
        <dbReference type="PROSITE" id="PS51133"/>
    </source>
</evidence>
<dbReference type="InterPro" id="IPR001222">
    <property type="entry name" value="Znf_TFIIS"/>
</dbReference>
<feature type="binding site" evidence="11">
    <location>
        <position position="5"/>
    </location>
    <ligand>
        <name>Zn(2+)</name>
        <dbReference type="ChEBI" id="CHEBI:29105"/>
        <label>1</label>
    </ligand>
</feature>
<name>A0A6G1SHL0_9ACAR</name>
<evidence type="ECO:0000256" key="3">
    <source>
        <dbReference type="ARBA" id="ARBA00022723"/>
    </source>
</evidence>